<gene>
    <name evidence="1" type="ORF">VFPPC_16951</name>
</gene>
<proteinExistence type="predicted"/>
<accession>A0A179F011</accession>
<dbReference type="RefSeq" id="XP_018136867.1">
    <property type="nucleotide sequence ID" value="XM_018294703.1"/>
</dbReference>
<comment type="caution">
    <text evidence="1">The sequence shown here is derived from an EMBL/GenBank/DDBJ whole genome shotgun (WGS) entry which is preliminary data.</text>
</comment>
<evidence type="ECO:0000313" key="2">
    <source>
        <dbReference type="Proteomes" id="UP000078397"/>
    </source>
</evidence>
<dbReference type="AlphaFoldDB" id="A0A179F011"/>
<reference evidence="1 2" key="1">
    <citation type="journal article" date="2016" name="PLoS Pathog.">
        <title>Biosynthesis of antibiotic leucinostatins in bio-control fungus Purpureocillium lilacinum and their inhibition on phytophthora revealed by genome mining.</title>
        <authorList>
            <person name="Wang G."/>
            <person name="Liu Z."/>
            <person name="Lin R."/>
            <person name="Li E."/>
            <person name="Mao Z."/>
            <person name="Ling J."/>
            <person name="Yang Y."/>
            <person name="Yin W.B."/>
            <person name="Xie B."/>
        </authorList>
    </citation>
    <scope>NUCLEOTIDE SEQUENCE [LARGE SCALE GENOMIC DNA]</scope>
    <source>
        <strain evidence="1">170</strain>
    </source>
</reference>
<sequence length="111" mass="12163">MKDYDSVPILRSSLPSSRPSCMLRATSGRKCWYAYFVELASVTSSLNTTLADFLLRLPLCDITSSCSVARSVRMSSCMAQACDHGSCHEFPKPPSNLGPVPLQPLISFQET</sequence>
<protein>
    <submittedName>
        <fullName evidence="1">Uncharacterized protein</fullName>
    </submittedName>
</protein>
<dbReference type="Proteomes" id="UP000078397">
    <property type="component" value="Unassembled WGS sequence"/>
</dbReference>
<name>A0A179F011_METCM</name>
<organism evidence="1 2">
    <name type="scientific">Pochonia chlamydosporia 170</name>
    <dbReference type="NCBI Taxonomy" id="1380566"/>
    <lineage>
        <taxon>Eukaryota</taxon>
        <taxon>Fungi</taxon>
        <taxon>Dikarya</taxon>
        <taxon>Ascomycota</taxon>
        <taxon>Pezizomycotina</taxon>
        <taxon>Sordariomycetes</taxon>
        <taxon>Hypocreomycetidae</taxon>
        <taxon>Hypocreales</taxon>
        <taxon>Clavicipitaceae</taxon>
        <taxon>Pochonia</taxon>
    </lineage>
</organism>
<evidence type="ECO:0000313" key="1">
    <source>
        <dbReference type="EMBL" id="OAQ58748.1"/>
    </source>
</evidence>
<dbReference type="GeneID" id="28858697"/>
<dbReference type="KEGG" id="pchm:VFPPC_16951"/>
<dbReference type="EMBL" id="LSBJ02000014">
    <property type="protein sequence ID" value="OAQ58748.1"/>
    <property type="molecule type" value="Genomic_DNA"/>
</dbReference>
<keyword evidence="2" id="KW-1185">Reference proteome</keyword>